<sequence length="249" mass="27996">MHFFEIKYETPPGLPPPYCYYFHLTGRVVQGTPQVEFDWVYHHREDLTEEEIIAEGFTGDDDYHWRGALHAVWLDQLEQKAAETPVVGRPDEEGAYLHVTVEADHRVLLRGHPRNGTAWEYFLQELVQAVYETAGREAPLVLRFRKVEPGGKAAEARVQISFADRSVKRTGPGKAAGVLSWEGMQGELQPIYALEYDAEAAGAKAPGEPGYYLDPGEDRWYELGKSARNPGGRKNHVAAVTRFMDGLLA</sequence>
<dbReference type="AlphaFoldDB" id="A0A6J4KWP8"/>
<organism evidence="1">
    <name type="scientific">uncultured Cytophagales bacterium</name>
    <dbReference type="NCBI Taxonomy" id="158755"/>
    <lineage>
        <taxon>Bacteria</taxon>
        <taxon>Pseudomonadati</taxon>
        <taxon>Bacteroidota</taxon>
        <taxon>Sphingobacteriia</taxon>
        <taxon>Sphingobacteriales</taxon>
        <taxon>environmental samples</taxon>
    </lineage>
</organism>
<proteinExistence type="predicted"/>
<reference evidence="1" key="1">
    <citation type="submission" date="2020-02" db="EMBL/GenBank/DDBJ databases">
        <authorList>
            <person name="Meier V. D."/>
        </authorList>
    </citation>
    <scope>NUCLEOTIDE SEQUENCE</scope>
    <source>
        <strain evidence="1">AVDCRST_MAG56</strain>
    </source>
</reference>
<accession>A0A6J4KWP8</accession>
<protein>
    <submittedName>
        <fullName evidence="1">Uncharacterized protein</fullName>
    </submittedName>
</protein>
<evidence type="ECO:0000313" key="1">
    <source>
        <dbReference type="EMBL" id="CAA9316045.1"/>
    </source>
</evidence>
<dbReference type="EMBL" id="CADCTQ010000546">
    <property type="protein sequence ID" value="CAA9316045.1"/>
    <property type="molecule type" value="Genomic_DNA"/>
</dbReference>
<name>A0A6J4KWP8_9SPHI</name>
<gene>
    <name evidence="1" type="ORF">AVDCRST_MAG56-6685</name>
</gene>